<dbReference type="Gramene" id="CDF40728">
    <property type="protein sequence ID" value="CDF40728"/>
    <property type="gene ID" value="CHC_T00007373001"/>
</dbReference>
<evidence type="ECO:0000256" key="1">
    <source>
        <dbReference type="ARBA" id="ARBA00023015"/>
    </source>
</evidence>
<dbReference type="PROSITE" id="PS50280">
    <property type="entry name" value="SET"/>
    <property type="match status" value="1"/>
</dbReference>
<dbReference type="GO" id="GO:0031507">
    <property type="term" value="P:heterochromatin formation"/>
    <property type="evidence" value="ECO:0007669"/>
    <property type="project" value="TreeGrafter"/>
</dbReference>
<gene>
    <name evidence="5" type="ORF">CHC_T00007373001</name>
</gene>
<dbReference type="SMART" id="SM00317">
    <property type="entry name" value="SET"/>
    <property type="match status" value="1"/>
</dbReference>
<accession>R7QSK3</accession>
<keyword evidence="2" id="KW-0804">Transcription</keyword>
<dbReference type="SUPFAM" id="SSF82199">
    <property type="entry name" value="SET domain"/>
    <property type="match status" value="1"/>
</dbReference>
<keyword evidence="1" id="KW-0805">Transcription regulation</keyword>
<name>R7QSK3_CHOCR</name>
<dbReference type="InterPro" id="IPR046341">
    <property type="entry name" value="SET_dom_sf"/>
</dbReference>
<dbReference type="OrthoDB" id="6141102at2759"/>
<sequence>MPSDGEVDEVSGFFAPRGFVDEMSRNDTLADVRNRAAARHVVMRIIPKYGEGIKTVNSVRDALKLPDIKTVMAHFKLAERRFVEERKQEKLKKCTEIKTAALDRVLRHPNKSDRHPRNTPTLNSLIHFCFTCQEFICDLHEEHRPIPILPIPDECQRIRLLDMGFGSHKPCSQSCFATKGIDRCPLVAHEQQQWDDDEVELLFEALRLFERDPCSLALVVGSRTCREVARKLHTDKGHRRMQGAFEALKASGRTKEHQQLREHFQLMVNALEDPQDDCASSEGDDEILLANYKRSRRQRRGRSERNKKGNSQTARKSTLSVMENSENWFSRPCSHVGECTDTCPCVKTQTQCESSCACNAKRFSVSENFNRITSVGNVCRNGAGFCRCVGGMCDPEECPCSTTLEKTCDPQRCHCDCGLGPWDRPIGERTCRNLQVFAHKKTFVGRSQEAGFGLFAGELFKKGDLVGVYAGALLPAEIVDGRSAVGDLSNKMYTFDIRNATVDGTTLGAKVRFINHKEAWEAPNCQASEIRVRRHRHHRLTASRTVHPGEEFFFDYKIVDPGTRDDCAYSLPPWLEERRRPKATKRKS</sequence>
<evidence type="ECO:0000313" key="6">
    <source>
        <dbReference type="Proteomes" id="UP000012073"/>
    </source>
</evidence>
<dbReference type="GO" id="GO:0046976">
    <property type="term" value="F:histone H3K27 methyltransferase activity"/>
    <property type="evidence" value="ECO:0007669"/>
    <property type="project" value="TreeGrafter"/>
</dbReference>
<dbReference type="PhylomeDB" id="R7QSK3"/>
<dbReference type="GO" id="GO:0003682">
    <property type="term" value="F:chromatin binding"/>
    <property type="evidence" value="ECO:0007669"/>
    <property type="project" value="TreeGrafter"/>
</dbReference>
<dbReference type="PANTHER" id="PTHR45747:SF4">
    <property type="entry name" value="HISTONE-LYSINE N-METHYLTRANSFERASE E(Z)"/>
    <property type="match status" value="1"/>
</dbReference>
<keyword evidence="6" id="KW-1185">Reference proteome</keyword>
<organism evidence="5 6">
    <name type="scientific">Chondrus crispus</name>
    <name type="common">Carrageen Irish moss</name>
    <name type="synonym">Polymorpha crispa</name>
    <dbReference type="NCBI Taxonomy" id="2769"/>
    <lineage>
        <taxon>Eukaryota</taxon>
        <taxon>Rhodophyta</taxon>
        <taxon>Florideophyceae</taxon>
        <taxon>Rhodymeniophycidae</taxon>
        <taxon>Gigartinales</taxon>
        <taxon>Gigartinaceae</taxon>
        <taxon>Chondrus</taxon>
    </lineage>
</organism>
<feature type="region of interest" description="Disordered" evidence="3">
    <location>
        <begin position="289"/>
        <end position="321"/>
    </location>
</feature>
<dbReference type="STRING" id="2769.R7QSK3"/>
<feature type="compositionally biased region" description="Polar residues" evidence="3">
    <location>
        <begin position="309"/>
        <end position="321"/>
    </location>
</feature>
<dbReference type="Proteomes" id="UP000012073">
    <property type="component" value="Unassembled WGS sequence"/>
</dbReference>
<dbReference type="GeneID" id="17318740"/>
<protein>
    <recommendedName>
        <fullName evidence="4">SET domain-containing protein</fullName>
    </recommendedName>
</protein>
<evidence type="ECO:0000313" key="5">
    <source>
        <dbReference type="EMBL" id="CDF40728.1"/>
    </source>
</evidence>
<feature type="domain" description="SET" evidence="4">
    <location>
        <begin position="440"/>
        <end position="557"/>
    </location>
</feature>
<evidence type="ECO:0000259" key="4">
    <source>
        <dbReference type="PROSITE" id="PS50280"/>
    </source>
</evidence>
<proteinExistence type="predicted"/>
<dbReference type="EMBL" id="HG002236">
    <property type="protein sequence ID" value="CDF40728.1"/>
    <property type="molecule type" value="Genomic_DNA"/>
</dbReference>
<dbReference type="KEGG" id="ccp:CHC_T00007373001"/>
<evidence type="ECO:0000256" key="2">
    <source>
        <dbReference type="ARBA" id="ARBA00023163"/>
    </source>
</evidence>
<dbReference type="InterPro" id="IPR045318">
    <property type="entry name" value="EZH1/2-like"/>
</dbReference>
<dbReference type="PANTHER" id="PTHR45747">
    <property type="entry name" value="HISTONE-LYSINE N-METHYLTRANSFERASE E(Z)"/>
    <property type="match status" value="1"/>
</dbReference>
<dbReference type="Gene3D" id="2.170.270.10">
    <property type="entry name" value="SET domain"/>
    <property type="match status" value="1"/>
</dbReference>
<dbReference type="GO" id="GO:0005634">
    <property type="term" value="C:nucleus"/>
    <property type="evidence" value="ECO:0007669"/>
    <property type="project" value="TreeGrafter"/>
</dbReference>
<dbReference type="Pfam" id="PF00856">
    <property type="entry name" value="SET"/>
    <property type="match status" value="1"/>
</dbReference>
<dbReference type="RefSeq" id="XP_005711022.1">
    <property type="nucleotide sequence ID" value="XM_005710965.1"/>
</dbReference>
<dbReference type="AlphaFoldDB" id="R7QSK3"/>
<dbReference type="InterPro" id="IPR001214">
    <property type="entry name" value="SET_dom"/>
</dbReference>
<reference evidence="6" key="1">
    <citation type="journal article" date="2013" name="Proc. Natl. Acad. Sci. U.S.A.">
        <title>Genome structure and metabolic features in the red seaweed Chondrus crispus shed light on evolution of the Archaeplastida.</title>
        <authorList>
            <person name="Collen J."/>
            <person name="Porcel B."/>
            <person name="Carre W."/>
            <person name="Ball S.G."/>
            <person name="Chaparro C."/>
            <person name="Tonon T."/>
            <person name="Barbeyron T."/>
            <person name="Michel G."/>
            <person name="Noel B."/>
            <person name="Valentin K."/>
            <person name="Elias M."/>
            <person name="Artiguenave F."/>
            <person name="Arun A."/>
            <person name="Aury J.M."/>
            <person name="Barbosa-Neto J.F."/>
            <person name="Bothwell J.H."/>
            <person name="Bouget F.Y."/>
            <person name="Brillet L."/>
            <person name="Cabello-Hurtado F."/>
            <person name="Capella-Gutierrez S."/>
            <person name="Charrier B."/>
            <person name="Cladiere L."/>
            <person name="Cock J.M."/>
            <person name="Coelho S.M."/>
            <person name="Colleoni C."/>
            <person name="Czjzek M."/>
            <person name="Da Silva C."/>
            <person name="Delage L."/>
            <person name="Denoeud F."/>
            <person name="Deschamps P."/>
            <person name="Dittami S.M."/>
            <person name="Gabaldon T."/>
            <person name="Gachon C.M."/>
            <person name="Groisillier A."/>
            <person name="Herve C."/>
            <person name="Jabbari K."/>
            <person name="Katinka M."/>
            <person name="Kloareg B."/>
            <person name="Kowalczyk N."/>
            <person name="Labadie K."/>
            <person name="Leblanc C."/>
            <person name="Lopez P.J."/>
            <person name="McLachlan D.H."/>
            <person name="Meslet-Cladiere L."/>
            <person name="Moustafa A."/>
            <person name="Nehr Z."/>
            <person name="Nyvall Collen P."/>
            <person name="Panaud O."/>
            <person name="Partensky F."/>
            <person name="Poulain J."/>
            <person name="Rensing S.A."/>
            <person name="Rousvoal S."/>
            <person name="Samson G."/>
            <person name="Symeonidi A."/>
            <person name="Weissenbach J."/>
            <person name="Zambounis A."/>
            <person name="Wincker P."/>
            <person name="Boyen C."/>
        </authorList>
    </citation>
    <scope>NUCLEOTIDE SEQUENCE [LARGE SCALE GENOMIC DNA]</scope>
    <source>
        <strain evidence="6">cv. Stackhouse</strain>
    </source>
</reference>
<evidence type="ECO:0000256" key="3">
    <source>
        <dbReference type="SAM" id="MobiDB-lite"/>
    </source>
</evidence>